<reference evidence="1 2" key="1">
    <citation type="submission" date="2013-05" db="EMBL/GenBank/DDBJ databases">
        <title>Draft genome sequence of Rubidibacter lacunae KORDI 51-2.</title>
        <authorList>
            <person name="Choi D.H."/>
            <person name="Noh J.H."/>
            <person name="Kwon K.-K."/>
            <person name="Lee J.-H."/>
            <person name="Ryu J.-Y."/>
        </authorList>
    </citation>
    <scope>NUCLEOTIDE SEQUENCE [LARGE SCALE GENOMIC DNA]</scope>
    <source>
        <strain evidence="1 2">KORDI 51-2</strain>
    </source>
</reference>
<dbReference type="EMBL" id="ASSJ01000075">
    <property type="protein sequence ID" value="ERN40578.1"/>
    <property type="molecule type" value="Genomic_DNA"/>
</dbReference>
<gene>
    <name evidence="1" type="ORF">KR51_00029050</name>
</gene>
<dbReference type="Proteomes" id="UP000016960">
    <property type="component" value="Unassembled WGS sequence"/>
</dbReference>
<sequence length="92" mass="10688">MLWLVITSETVIAVMQFSEEGKVSDRQPLDSTEFRECMGDYVSQLQLHMTLNARKLVPTLTQARDSREQMLYDTQATAEKFISRQQRSTFQP</sequence>
<dbReference type="AlphaFoldDB" id="U5D7I0"/>
<name>U5D7I0_9CHRO</name>
<evidence type="ECO:0000313" key="1">
    <source>
        <dbReference type="EMBL" id="ERN40578.1"/>
    </source>
</evidence>
<protein>
    <submittedName>
        <fullName evidence="1">Uncharacterized protein</fullName>
    </submittedName>
</protein>
<dbReference type="STRING" id="582515.KR51_00029050"/>
<comment type="caution">
    <text evidence="1">The sequence shown here is derived from an EMBL/GenBank/DDBJ whole genome shotgun (WGS) entry which is preliminary data.</text>
</comment>
<keyword evidence="2" id="KW-1185">Reference proteome</keyword>
<accession>U5D7I0</accession>
<dbReference type="InParanoid" id="U5D7I0"/>
<dbReference type="eggNOG" id="ENOG503328M">
    <property type="taxonomic scope" value="Bacteria"/>
</dbReference>
<evidence type="ECO:0000313" key="2">
    <source>
        <dbReference type="Proteomes" id="UP000016960"/>
    </source>
</evidence>
<proteinExistence type="predicted"/>
<organism evidence="1 2">
    <name type="scientific">Rubidibacter lacunae KORDI 51-2</name>
    <dbReference type="NCBI Taxonomy" id="582515"/>
    <lineage>
        <taxon>Bacteria</taxon>
        <taxon>Bacillati</taxon>
        <taxon>Cyanobacteriota</taxon>
        <taxon>Cyanophyceae</taxon>
        <taxon>Oscillatoriophycideae</taxon>
        <taxon>Chroococcales</taxon>
        <taxon>Aphanothecaceae</taxon>
        <taxon>Rubidibacter</taxon>
    </lineage>
</organism>